<name>A0AAD9JFB1_9ANNE</name>
<dbReference type="InterPro" id="IPR036691">
    <property type="entry name" value="Endo/exonu/phosph_ase_sf"/>
</dbReference>
<evidence type="ECO:0000256" key="7">
    <source>
        <dbReference type="ARBA" id="ARBA00022801"/>
    </source>
</evidence>
<keyword evidence="3" id="KW-0597">Phosphoprotein</keyword>
<dbReference type="Pfam" id="PF03372">
    <property type="entry name" value="Exo_endo_phos"/>
    <property type="match status" value="1"/>
</dbReference>
<evidence type="ECO:0000259" key="14">
    <source>
        <dbReference type="Pfam" id="PF03372"/>
    </source>
</evidence>
<evidence type="ECO:0000256" key="5">
    <source>
        <dbReference type="ARBA" id="ARBA00022722"/>
    </source>
</evidence>
<keyword evidence="10" id="KW-0809">Transit peptide</keyword>
<evidence type="ECO:0000256" key="2">
    <source>
        <dbReference type="ARBA" id="ARBA00004305"/>
    </source>
</evidence>
<evidence type="ECO:0000259" key="15">
    <source>
        <dbReference type="Pfam" id="PF21171"/>
    </source>
</evidence>
<evidence type="ECO:0000256" key="3">
    <source>
        <dbReference type="ARBA" id="ARBA00022553"/>
    </source>
</evidence>
<feature type="domain" description="2',5'-phosphodiesterase 12-like N-terminal" evidence="15">
    <location>
        <begin position="161"/>
        <end position="254"/>
    </location>
</feature>
<keyword evidence="11" id="KW-0496">Mitochondrion</keyword>
<gene>
    <name evidence="16" type="ORF">LSH36_345g03063</name>
</gene>
<dbReference type="Gene3D" id="3.60.10.10">
    <property type="entry name" value="Endonuclease/exonuclease/phosphatase"/>
    <property type="match status" value="1"/>
</dbReference>
<accession>A0AAD9JFB1</accession>
<dbReference type="SUPFAM" id="SSF56219">
    <property type="entry name" value="DNase I-like"/>
    <property type="match status" value="1"/>
</dbReference>
<evidence type="ECO:0000256" key="11">
    <source>
        <dbReference type="ARBA" id="ARBA00023128"/>
    </source>
</evidence>
<reference evidence="16" key="1">
    <citation type="journal article" date="2023" name="Mol. Biol. Evol.">
        <title>Third-Generation Sequencing Reveals the Adaptive Role of the Epigenome in Three Deep-Sea Polychaetes.</title>
        <authorList>
            <person name="Perez M."/>
            <person name="Aroh O."/>
            <person name="Sun Y."/>
            <person name="Lan Y."/>
            <person name="Juniper S.K."/>
            <person name="Young C.R."/>
            <person name="Angers B."/>
            <person name="Qian P.Y."/>
        </authorList>
    </citation>
    <scope>NUCLEOTIDE SEQUENCE</scope>
    <source>
        <strain evidence="16">P08H-3</strain>
    </source>
</reference>
<dbReference type="AlphaFoldDB" id="A0AAD9JFB1"/>
<dbReference type="InterPro" id="IPR048821">
    <property type="entry name" value="PDE12-like_N"/>
</dbReference>
<evidence type="ECO:0000256" key="13">
    <source>
        <dbReference type="ARBA" id="ARBA00083541"/>
    </source>
</evidence>
<comment type="cofactor">
    <cofactor evidence="1">
        <name>Mg(2+)</name>
        <dbReference type="ChEBI" id="CHEBI:18420"/>
    </cofactor>
</comment>
<dbReference type="InterPro" id="IPR050410">
    <property type="entry name" value="CCR4/nocturin_mRNA_transcr"/>
</dbReference>
<comment type="subcellular location">
    <subcellularLocation>
        <location evidence="2">Mitochondrion matrix</location>
    </subcellularLocation>
</comment>
<keyword evidence="4" id="KW-0507">mRNA processing</keyword>
<keyword evidence="6" id="KW-0479">Metal-binding</keyword>
<evidence type="ECO:0000256" key="9">
    <source>
        <dbReference type="ARBA" id="ARBA00022842"/>
    </source>
</evidence>
<organism evidence="16 17">
    <name type="scientific">Paralvinella palmiformis</name>
    <dbReference type="NCBI Taxonomy" id="53620"/>
    <lineage>
        <taxon>Eukaryota</taxon>
        <taxon>Metazoa</taxon>
        <taxon>Spiralia</taxon>
        <taxon>Lophotrochozoa</taxon>
        <taxon>Annelida</taxon>
        <taxon>Polychaeta</taxon>
        <taxon>Sedentaria</taxon>
        <taxon>Canalipalpata</taxon>
        <taxon>Terebellida</taxon>
        <taxon>Terebelliformia</taxon>
        <taxon>Alvinellidae</taxon>
        <taxon>Paralvinella</taxon>
    </lineage>
</organism>
<evidence type="ECO:0000256" key="1">
    <source>
        <dbReference type="ARBA" id="ARBA00001946"/>
    </source>
</evidence>
<dbReference type="GO" id="GO:0046872">
    <property type="term" value="F:metal ion binding"/>
    <property type="evidence" value="ECO:0007669"/>
    <property type="project" value="UniProtKB-KW"/>
</dbReference>
<protein>
    <recommendedName>
        <fullName evidence="12">2',5'-phosphodiesterase 12</fullName>
    </recommendedName>
    <alternativeName>
        <fullName evidence="13">Mitochondrial deadenylase</fullName>
    </alternativeName>
</protein>
<keyword evidence="7" id="KW-0378">Hydrolase</keyword>
<evidence type="ECO:0000256" key="12">
    <source>
        <dbReference type="ARBA" id="ARBA00072755"/>
    </source>
</evidence>
<evidence type="ECO:0000313" key="16">
    <source>
        <dbReference type="EMBL" id="KAK2151936.1"/>
    </source>
</evidence>
<evidence type="ECO:0000256" key="4">
    <source>
        <dbReference type="ARBA" id="ARBA00022664"/>
    </source>
</evidence>
<evidence type="ECO:0000256" key="6">
    <source>
        <dbReference type="ARBA" id="ARBA00022723"/>
    </source>
</evidence>
<dbReference type="GO" id="GO:0006397">
    <property type="term" value="P:mRNA processing"/>
    <property type="evidence" value="ECO:0007669"/>
    <property type="project" value="UniProtKB-KW"/>
</dbReference>
<keyword evidence="9" id="KW-0460">Magnesium</keyword>
<feature type="domain" description="Endonuclease/exonuclease/phosphatase" evidence="14">
    <location>
        <begin position="281"/>
        <end position="590"/>
    </location>
</feature>
<sequence>MFHYRSVAQFCAISARLFIVRGDICAFRFSTVRSMSRVLIRKVDSEERMQISLKYVFGVEPTRVRQFNFDRLQTEEVEKTLIRIQGNISKLLVEKAMKKRKKKPNAAEARSDLIANDNVVEVSLLDGSGNKIDGKLLNDVAWTTASRLSIESVDYKIVVNPPSVVKLALPKCILVGFAIQPKMDAEFINLDMCDFIWYREEKSKSDGNWTMIHKGFSYLPCSDDEGLRLKVKCIPHNDNEVGEPVEAISKFSVEQGPECCPFEKRHQHTQEHAKDDCIRIMTYNILADAYADTEYTKAYLFPYCPEHALDINYRKHFIIKEITGYKADIICLQEVDKRVFIGDLMPIFDLQGYEGHLKIKTGSTAEGTATFFRTSKFSLVNQHDISLIEILKSETVFQDVLSRIASNESLIKLLLERTTTLQVSVLKHTQDPSRHILIATTHLYFHPRASHVRVLQAYICVKHIERVLQEYEAKGEKRPSVIFCGDFNSYIEGGVHTLLRNGHIPANHADWYSGGKEQFVEGLELTHNLQLTSACGYPRYTNYVSGFSACLDYIYVEDTKLETVSVVPMPSHEEVTKYTALPNIVFPSDHLALVCDLKWVE</sequence>
<keyword evidence="5" id="KW-0540">Nuclease</keyword>
<proteinExistence type="predicted"/>
<dbReference type="Proteomes" id="UP001208570">
    <property type="component" value="Unassembled WGS sequence"/>
</dbReference>
<dbReference type="Pfam" id="PF21171">
    <property type="entry name" value="PDE12-like_N"/>
    <property type="match status" value="1"/>
</dbReference>
<comment type="caution">
    <text evidence="16">The sequence shown here is derived from an EMBL/GenBank/DDBJ whole genome shotgun (WGS) entry which is preliminary data.</text>
</comment>
<dbReference type="GO" id="GO:0000288">
    <property type="term" value="P:nuclear-transcribed mRNA catabolic process, deadenylation-dependent decay"/>
    <property type="evidence" value="ECO:0007669"/>
    <property type="project" value="TreeGrafter"/>
</dbReference>
<keyword evidence="17" id="KW-1185">Reference proteome</keyword>
<dbReference type="PANTHER" id="PTHR12121">
    <property type="entry name" value="CARBON CATABOLITE REPRESSOR PROTEIN 4"/>
    <property type="match status" value="1"/>
</dbReference>
<evidence type="ECO:0000313" key="17">
    <source>
        <dbReference type="Proteomes" id="UP001208570"/>
    </source>
</evidence>
<evidence type="ECO:0000256" key="8">
    <source>
        <dbReference type="ARBA" id="ARBA00022839"/>
    </source>
</evidence>
<dbReference type="GO" id="GO:0005759">
    <property type="term" value="C:mitochondrial matrix"/>
    <property type="evidence" value="ECO:0007669"/>
    <property type="project" value="UniProtKB-SubCell"/>
</dbReference>
<keyword evidence="8" id="KW-0269">Exonuclease</keyword>
<dbReference type="InterPro" id="IPR005135">
    <property type="entry name" value="Endo/exonuclease/phosphatase"/>
</dbReference>
<dbReference type="GO" id="GO:0004535">
    <property type="term" value="F:poly(A)-specific ribonuclease activity"/>
    <property type="evidence" value="ECO:0007669"/>
    <property type="project" value="UniProtKB-ARBA"/>
</dbReference>
<evidence type="ECO:0000256" key="10">
    <source>
        <dbReference type="ARBA" id="ARBA00022946"/>
    </source>
</evidence>
<dbReference type="EMBL" id="JAODUP010000345">
    <property type="protein sequence ID" value="KAK2151936.1"/>
    <property type="molecule type" value="Genomic_DNA"/>
</dbReference>
<dbReference type="FunFam" id="3.60.10.10:FF:000018">
    <property type="entry name" value="2',5'-phosphodiesterase 12"/>
    <property type="match status" value="1"/>
</dbReference>
<dbReference type="PANTHER" id="PTHR12121:SF37">
    <property type="entry name" value="2',5'-PHOSPHODIESTERASE 12"/>
    <property type="match status" value="1"/>
</dbReference>